<dbReference type="Ensembl" id="ENSPSMT00000004780.1">
    <property type="protein sequence ID" value="ENSPSMP00000003939.1"/>
    <property type="gene ID" value="ENSPSMG00000003169.1"/>
</dbReference>
<dbReference type="AlphaFoldDB" id="A0A8C8YHG7"/>
<dbReference type="GeneTree" id="ENSGT00940000165819"/>
<organism evidence="1 2">
    <name type="scientific">Prolemur simus</name>
    <name type="common">Greater bamboo lemur</name>
    <name type="synonym">Hapalemur simus</name>
    <dbReference type="NCBI Taxonomy" id="1328070"/>
    <lineage>
        <taxon>Eukaryota</taxon>
        <taxon>Metazoa</taxon>
        <taxon>Chordata</taxon>
        <taxon>Craniata</taxon>
        <taxon>Vertebrata</taxon>
        <taxon>Euteleostomi</taxon>
        <taxon>Mammalia</taxon>
        <taxon>Eutheria</taxon>
        <taxon>Euarchontoglires</taxon>
        <taxon>Primates</taxon>
        <taxon>Strepsirrhini</taxon>
        <taxon>Lemuriformes</taxon>
        <taxon>Lemuridae</taxon>
        <taxon>Prolemur</taxon>
    </lineage>
</organism>
<proteinExistence type="predicted"/>
<dbReference type="PANTHER" id="PTHR15233:SF1">
    <property type="entry name" value="ATP SYNTHASE SUBUNIT ATP5MJ, MITOCHONDRIAL"/>
    <property type="match status" value="1"/>
</dbReference>
<dbReference type="Proteomes" id="UP000694414">
    <property type="component" value="Unplaced"/>
</dbReference>
<dbReference type="InterPro" id="IPR012574">
    <property type="entry name" value="ATP5MJ"/>
</dbReference>
<dbReference type="Pfam" id="PF08039">
    <property type="entry name" value="Mit_proteolip"/>
    <property type="match status" value="1"/>
</dbReference>
<reference evidence="1" key="1">
    <citation type="submission" date="2025-08" db="UniProtKB">
        <authorList>
            <consortium name="Ensembl"/>
        </authorList>
    </citation>
    <scope>IDENTIFICATION</scope>
</reference>
<name>A0A8C8YHG7_PROSS</name>
<dbReference type="GO" id="GO:0005739">
    <property type="term" value="C:mitochondrion"/>
    <property type="evidence" value="ECO:0007669"/>
    <property type="project" value="InterPro"/>
</dbReference>
<reference evidence="1" key="2">
    <citation type="submission" date="2025-09" db="UniProtKB">
        <authorList>
            <consortium name="Ensembl"/>
        </authorList>
    </citation>
    <scope>IDENTIFICATION</scope>
</reference>
<evidence type="ECO:0000313" key="1">
    <source>
        <dbReference type="Ensembl" id="ENSPSMP00000003939.1"/>
    </source>
</evidence>
<evidence type="ECO:0000313" key="2">
    <source>
        <dbReference type="Proteomes" id="UP000694414"/>
    </source>
</evidence>
<sequence>MLQNIVKNVWVPKKPYYMQVYQEICIGMGLMSFTVYKIRAQIKESMSFKIVLDTAKWAILLSKQKDKSSFCFCFVYRFVIICNFSPSL</sequence>
<keyword evidence="2" id="KW-1185">Reference proteome</keyword>
<accession>A0A8C8YHG7</accession>
<protein>
    <submittedName>
        <fullName evidence="1">Uncharacterized protein</fullName>
    </submittedName>
</protein>
<dbReference type="PANTHER" id="PTHR15233">
    <property type="entry name" value="MITOCHONDRIAL PROTEOLIPID"/>
    <property type="match status" value="1"/>
</dbReference>